<organism evidence="2 3">
    <name type="scientific">Caballeronia sordidicola</name>
    <name type="common">Burkholderia sordidicola</name>
    <dbReference type="NCBI Taxonomy" id="196367"/>
    <lineage>
        <taxon>Bacteria</taxon>
        <taxon>Pseudomonadati</taxon>
        <taxon>Pseudomonadota</taxon>
        <taxon>Betaproteobacteria</taxon>
        <taxon>Burkholderiales</taxon>
        <taxon>Burkholderiaceae</taxon>
        <taxon>Caballeronia</taxon>
    </lineage>
</organism>
<keyword evidence="1" id="KW-0812">Transmembrane</keyword>
<feature type="transmembrane region" description="Helical" evidence="1">
    <location>
        <begin position="220"/>
        <end position="239"/>
    </location>
</feature>
<evidence type="ECO:0000313" key="2">
    <source>
        <dbReference type="EMBL" id="SAL34735.1"/>
    </source>
</evidence>
<feature type="transmembrane region" description="Helical" evidence="1">
    <location>
        <begin position="65"/>
        <end position="85"/>
    </location>
</feature>
<dbReference type="EMBL" id="FCOC02000009">
    <property type="protein sequence ID" value="SAL34735.1"/>
    <property type="molecule type" value="Genomic_DNA"/>
</dbReference>
<feature type="transmembrane region" description="Helical" evidence="1">
    <location>
        <begin position="187"/>
        <end position="208"/>
    </location>
</feature>
<keyword evidence="1" id="KW-1133">Transmembrane helix</keyword>
<dbReference type="GO" id="GO:0016020">
    <property type="term" value="C:membrane"/>
    <property type="evidence" value="ECO:0007669"/>
    <property type="project" value="InterPro"/>
</dbReference>
<gene>
    <name evidence="2" type="ORF">AWB64_03401</name>
</gene>
<dbReference type="InterPro" id="IPR007820">
    <property type="entry name" value="AbrB_fam"/>
</dbReference>
<feature type="transmembrane region" description="Helical" evidence="1">
    <location>
        <begin position="338"/>
        <end position="356"/>
    </location>
</feature>
<name>A0A158GRP0_CABSO</name>
<dbReference type="PANTHER" id="PTHR38457:SF1">
    <property type="entry name" value="REGULATOR ABRB-RELATED"/>
    <property type="match status" value="1"/>
</dbReference>
<proteinExistence type="predicted"/>
<reference evidence="2 3" key="1">
    <citation type="submission" date="2016-01" db="EMBL/GenBank/DDBJ databases">
        <authorList>
            <person name="Oliw E.H."/>
        </authorList>
    </citation>
    <scope>NUCLEOTIDE SEQUENCE [LARGE SCALE GENOMIC DNA]</scope>
    <source>
        <strain evidence="2">LMG 22029</strain>
    </source>
</reference>
<dbReference type="OrthoDB" id="9809910at2"/>
<dbReference type="GO" id="GO:0010468">
    <property type="term" value="P:regulation of gene expression"/>
    <property type="evidence" value="ECO:0007669"/>
    <property type="project" value="InterPro"/>
</dbReference>
<sequence length="374" mass="38953">MTHETLRRFSGWIEESTPAFQWAALIVLSVGFGAVLIWLGVPAAMLIGPLLAGIVISGNGGKLRLTPRAFVPVQGLIGCMIAGMLPSSTVGEFSVHWPVFAAGVFSVIVASGVLGWLLARMRVLPGTTALWGVSPGAATIMTLMAEAYGADAQLVAVMQYLRVLMVAAVASVVAKVSGVGPHHVAPAIIWFPALAWLPLTKTLALAVLGSLLGRRLRIPMGPMLVTLVAGVVLVRHGWLTIELPHWLLAVAYAFVGWRIGLRFTRALLAHAARALPRIIACSLALIAVCGGIGAALVAVAGIDPLTAYLATSPGGADSVAIIAASSNVDVRFVMAMQMARFVAVLAVGPLAARFLARRTAVKADTAGPEDTRSC</sequence>
<keyword evidence="2" id="KW-0503">Monooxygenase</keyword>
<keyword evidence="1" id="KW-0472">Membrane</keyword>
<feature type="transmembrane region" description="Helical" evidence="1">
    <location>
        <begin position="20"/>
        <end position="53"/>
    </location>
</feature>
<evidence type="ECO:0000256" key="1">
    <source>
        <dbReference type="SAM" id="Phobius"/>
    </source>
</evidence>
<protein>
    <submittedName>
        <fullName evidence="2">Putative ammonia monooxygenase</fullName>
    </submittedName>
</protein>
<dbReference type="GO" id="GO:0004497">
    <property type="term" value="F:monooxygenase activity"/>
    <property type="evidence" value="ECO:0007669"/>
    <property type="project" value="UniProtKB-KW"/>
</dbReference>
<dbReference type="Pfam" id="PF05145">
    <property type="entry name" value="AbrB"/>
    <property type="match status" value="1"/>
</dbReference>
<dbReference type="Proteomes" id="UP000054893">
    <property type="component" value="Unassembled WGS sequence"/>
</dbReference>
<dbReference type="RefSeq" id="WP_060856530.1">
    <property type="nucleotide sequence ID" value="NZ_FCOC02000009.1"/>
</dbReference>
<dbReference type="PANTHER" id="PTHR38457">
    <property type="entry name" value="REGULATOR ABRB-RELATED"/>
    <property type="match status" value="1"/>
</dbReference>
<feature type="transmembrane region" description="Helical" evidence="1">
    <location>
        <begin position="275"/>
        <end position="302"/>
    </location>
</feature>
<dbReference type="PIRSF" id="PIRSF038991">
    <property type="entry name" value="Protein_AbrB"/>
    <property type="match status" value="1"/>
</dbReference>
<accession>A0A158GRP0</accession>
<feature type="transmembrane region" description="Helical" evidence="1">
    <location>
        <begin position="97"/>
        <end position="119"/>
    </location>
</feature>
<dbReference type="NCBIfam" id="TIGR03082">
    <property type="entry name" value="Gneg_AbrB_dup"/>
    <property type="match status" value="2"/>
</dbReference>
<dbReference type="InterPro" id="IPR017516">
    <property type="entry name" value="AbrB_dup"/>
</dbReference>
<evidence type="ECO:0000313" key="3">
    <source>
        <dbReference type="Proteomes" id="UP000054893"/>
    </source>
</evidence>
<keyword evidence="2" id="KW-0560">Oxidoreductase</keyword>
<feature type="transmembrane region" description="Helical" evidence="1">
    <location>
        <begin position="245"/>
        <end position="263"/>
    </location>
</feature>
<dbReference type="AlphaFoldDB" id="A0A158GRP0"/>